<evidence type="ECO:0008006" key="3">
    <source>
        <dbReference type="Google" id="ProtNLM"/>
    </source>
</evidence>
<sequence>MTDIHNTRLERDAQVNHAIALLGAEARQGEIADLGSPAPNTFFSIDPEAALTGTFATAEDGLIRLSYAASRKPRWCALHLTAGGIDLAEATVLGVICKSQAEAAVTFRICLRSGTPEGFVDTFLPKSVVAFAQPSVHVDLLRLDTVSGLPKQAEWREIVLFFQPSKADLVLQDFRVFIV</sequence>
<keyword evidence="2" id="KW-1185">Reference proteome</keyword>
<evidence type="ECO:0000313" key="2">
    <source>
        <dbReference type="Proteomes" id="UP001517376"/>
    </source>
</evidence>
<name>A0ABW9Y6T1_9RHOB</name>
<dbReference type="Proteomes" id="UP001517376">
    <property type="component" value="Unassembled WGS sequence"/>
</dbReference>
<organism evidence="1 2">
    <name type="scientific">Paragemmobacter ruber</name>
    <dbReference type="NCBI Taxonomy" id="1985673"/>
    <lineage>
        <taxon>Bacteria</taxon>
        <taxon>Pseudomonadati</taxon>
        <taxon>Pseudomonadota</taxon>
        <taxon>Alphaproteobacteria</taxon>
        <taxon>Rhodobacterales</taxon>
        <taxon>Paracoccaceae</taxon>
        <taxon>Paragemmobacter</taxon>
    </lineage>
</organism>
<protein>
    <recommendedName>
        <fullName evidence="3">Inclusion body protein</fullName>
    </recommendedName>
</protein>
<proteinExistence type="predicted"/>
<dbReference type="EMBL" id="JAAATW010000002">
    <property type="protein sequence ID" value="NBE08280.1"/>
    <property type="molecule type" value="Genomic_DNA"/>
</dbReference>
<comment type="caution">
    <text evidence="1">The sequence shown here is derived from an EMBL/GenBank/DDBJ whole genome shotgun (WGS) entry which is preliminary data.</text>
</comment>
<reference evidence="2" key="1">
    <citation type="submission" date="2020-01" db="EMBL/GenBank/DDBJ databases">
        <title>Sphingomonas sp. strain CSW-10.</title>
        <authorList>
            <person name="Chen W.-M."/>
        </authorList>
    </citation>
    <scope>NUCLEOTIDE SEQUENCE [LARGE SCALE GENOMIC DNA]</scope>
    <source>
        <strain evidence="2">CCP-1</strain>
    </source>
</reference>
<dbReference type="RefSeq" id="WP_161767260.1">
    <property type="nucleotide sequence ID" value="NZ_JAAATW010000002.1"/>
</dbReference>
<gene>
    <name evidence="1" type="ORF">GU920_12090</name>
</gene>
<accession>A0ABW9Y6T1</accession>
<evidence type="ECO:0000313" key="1">
    <source>
        <dbReference type="EMBL" id="NBE08280.1"/>
    </source>
</evidence>